<dbReference type="Pfam" id="PF08951">
    <property type="entry name" value="EntA_Immun"/>
    <property type="match status" value="1"/>
</dbReference>
<evidence type="ECO:0000313" key="3">
    <source>
        <dbReference type="Proteomes" id="UP000029382"/>
    </source>
</evidence>
<organism evidence="1 3">
    <name type="scientific">Streptococcus equinus JB1</name>
    <dbReference type="NCBI Taxonomy" id="1294274"/>
    <lineage>
        <taxon>Bacteria</taxon>
        <taxon>Bacillati</taxon>
        <taxon>Bacillota</taxon>
        <taxon>Bacilli</taxon>
        <taxon>Lactobacillales</taxon>
        <taxon>Streptococcaceae</taxon>
        <taxon>Streptococcus</taxon>
    </lineage>
</organism>
<name>A0A091BXJ0_STREI</name>
<proteinExistence type="predicted"/>
<keyword evidence="4" id="KW-1185">Reference proteome</keyword>
<dbReference type="GO" id="GO:0030153">
    <property type="term" value="P:bacteriocin immunity"/>
    <property type="evidence" value="ECO:0007669"/>
    <property type="project" value="InterPro"/>
</dbReference>
<accession>A0A091BXJ0</accession>
<evidence type="ECO:0000313" key="4">
    <source>
        <dbReference type="Proteomes" id="UP000182793"/>
    </source>
</evidence>
<dbReference type="InterPro" id="IPR053739">
    <property type="entry name" value="Bact_Immunity_Domain_sf"/>
</dbReference>
<dbReference type="InterPro" id="IPR015046">
    <property type="entry name" value="LciA_Immunity-like"/>
</dbReference>
<evidence type="ECO:0000313" key="1">
    <source>
        <dbReference type="EMBL" id="KFN88487.1"/>
    </source>
</evidence>
<dbReference type="EMBL" id="AUZH01000012">
    <property type="protein sequence ID" value="KFN88487.1"/>
    <property type="molecule type" value="Genomic_DNA"/>
</dbReference>
<gene>
    <name evidence="1" type="ORF">H702_02455</name>
    <name evidence="2" type="ORF">SAMN02910290_00447</name>
</gene>
<protein>
    <submittedName>
        <fullName evidence="2">Enterocin A Immunity</fullName>
    </submittedName>
</protein>
<dbReference type="EMBL" id="FOTG01000002">
    <property type="protein sequence ID" value="SFL09164.1"/>
    <property type="molecule type" value="Genomic_DNA"/>
</dbReference>
<evidence type="ECO:0000313" key="2">
    <source>
        <dbReference type="EMBL" id="SFL09164.1"/>
    </source>
</evidence>
<comment type="caution">
    <text evidence="1">The sequence shown here is derived from an EMBL/GenBank/DDBJ whole genome shotgun (WGS) entry which is preliminary data.</text>
</comment>
<dbReference type="RefSeq" id="WP_039696231.1">
    <property type="nucleotide sequence ID" value="NZ_AUZH01000012.1"/>
</dbReference>
<dbReference type="AlphaFoldDB" id="A0A091BXJ0"/>
<dbReference type="Proteomes" id="UP000029382">
    <property type="component" value="Unassembled WGS sequence"/>
</dbReference>
<sequence>MAKLKWFSGGKERREEAIRIIEELLLDLQTNDSAASVKKTLTHYLNEFKTNGTSFPFLMNRMSLELTDTVLHSNVHFTPEQSEKLKELRKLMEIRIF</sequence>
<reference evidence="2 4" key="2">
    <citation type="submission" date="2016-10" db="EMBL/GenBank/DDBJ databases">
        <authorList>
            <person name="Varghese N."/>
            <person name="Submissions S."/>
        </authorList>
    </citation>
    <scope>NUCLEOTIDE SEQUENCE [LARGE SCALE GENOMIC DNA]</scope>
    <source>
        <strain evidence="2 4">JB1</strain>
    </source>
</reference>
<dbReference type="Gene3D" id="1.20.1440.140">
    <property type="match status" value="1"/>
</dbReference>
<reference evidence="1 3" key="1">
    <citation type="journal article" date="2014" name="Genome Announc.">
        <title>Draft Genome Sequences of Streptococcus bovis Strains ATCC 33317 and JB1.</title>
        <authorList>
            <person name="Benahmed F.H."/>
            <person name="Gopinath G.R."/>
            <person name="Harbottle H."/>
            <person name="Cotta M.A."/>
            <person name="Luo Y."/>
            <person name="Henderson C."/>
            <person name="Teri P."/>
            <person name="Soppet D."/>
            <person name="Rasmussen M."/>
            <person name="Whitehead T.R."/>
            <person name="Davidson M."/>
        </authorList>
    </citation>
    <scope>NUCLEOTIDE SEQUENCE [LARGE SCALE GENOMIC DNA]</scope>
    <source>
        <strain evidence="1 3">JB1</strain>
    </source>
</reference>
<dbReference type="Proteomes" id="UP000182793">
    <property type="component" value="Unassembled WGS sequence"/>
</dbReference>